<accession>A0AAV0GQ99</accession>
<name>A0AAV0GQ99_9ROSI</name>
<gene>
    <name evidence="1" type="ORF">LITE_LOCUS506</name>
</gene>
<evidence type="ECO:0000313" key="2">
    <source>
        <dbReference type="Proteomes" id="UP001154282"/>
    </source>
</evidence>
<dbReference type="EMBL" id="CAMGYJ010000002">
    <property type="protein sequence ID" value="CAI0375205.1"/>
    <property type="molecule type" value="Genomic_DNA"/>
</dbReference>
<proteinExistence type="predicted"/>
<reference evidence="1" key="1">
    <citation type="submission" date="2022-08" db="EMBL/GenBank/DDBJ databases">
        <authorList>
            <person name="Gutierrez-Valencia J."/>
        </authorList>
    </citation>
    <scope>NUCLEOTIDE SEQUENCE</scope>
</reference>
<keyword evidence="2" id="KW-1185">Reference proteome</keyword>
<organism evidence="1 2">
    <name type="scientific">Linum tenue</name>
    <dbReference type="NCBI Taxonomy" id="586396"/>
    <lineage>
        <taxon>Eukaryota</taxon>
        <taxon>Viridiplantae</taxon>
        <taxon>Streptophyta</taxon>
        <taxon>Embryophyta</taxon>
        <taxon>Tracheophyta</taxon>
        <taxon>Spermatophyta</taxon>
        <taxon>Magnoliopsida</taxon>
        <taxon>eudicotyledons</taxon>
        <taxon>Gunneridae</taxon>
        <taxon>Pentapetalae</taxon>
        <taxon>rosids</taxon>
        <taxon>fabids</taxon>
        <taxon>Malpighiales</taxon>
        <taxon>Linaceae</taxon>
        <taxon>Linum</taxon>
    </lineage>
</organism>
<protein>
    <submittedName>
        <fullName evidence="1">Uncharacterized protein</fullName>
    </submittedName>
</protein>
<evidence type="ECO:0000313" key="1">
    <source>
        <dbReference type="EMBL" id="CAI0375205.1"/>
    </source>
</evidence>
<dbReference type="Proteomes" id="UP001154282">
    <property type="component" value="Unassembled WGS sequence"/>
</dbReference>
<dbReference type="AlphaFoldDB" id="A0AAV0GQ99"/>
<sequence>MAATEINTRITAFVIVAVNDDRSRQAGFTSGVVFQSVRLETGARRPPMSYSILFIRKLNACRTTSSLTYQINS</sequence>
<comment type="caution">
    <text evidence="1">The sequence shown here is derived from an EMBL/GenBank/DDBJ whole genome shotgun (WGS) entry which is preliminary data.</text>
</comment>